<dbReference type="PROSITE" id="PS51035">
    <property type="entry name" value="BAG"/>
    <property type="match status" value="1"/>
</dbReference>
<evidence type="ECO:0000256" key="1">
    <source>
        <dbReference type="SAM" id="MobiDB-lite"/>
    </source>
</evidence>
<dbReference type="Pfam" id="PF00240">
    <property type="entry name" value="ubiquitin"/>
    <property type="match status" value="1"/>
</dbReference>
<proteinExistence type="predicted"/>
<dbReference type="Proteomes" id="UP000772434">
    <property type="component" value="Unassembled WGS sequence"/>
</dbReference>
<dbReference type="Pfam" id="PF02179">
    <property type="entry name" value="BAG"/>
    <property type="match status" value="1"/>
</dbReference>
<organism evidence="4 5">
    <name type="scientific">Rhodocollybia butyracea</name>
    <dbReference type="NCBI Taxonomy" id="206335"/>
    <lineage>
        <taxon>Eukaryota</taxon>
        <taxon>Fungi</taxon>
        <taxon>Dikarya</taxon>
        <taxon>Basidiomycota</taxon>
        <taxon>Agaricomycotina</taxon>
        <taxon>Agaricomycetes</taxon>
        <taxon>Agaricomycetidae</taxon>
        <taxon>Agaricales</taxon>
        <taxon>Marasmiineae</taxon>
        <taxon>Omphalotaceae</taxon>
        <taxon>Rhodocollybia</taxon>
    </lineage>
</organism>
<feature type="compositionally biased region" description="Polar residues" evidence="1">
    <location>
        <begin position="82"/>
        <end position="94"/>
    </location>
</feature>
<dbReference type="GO" id="GO:0051087">
    <property type="term" value="F:protein-folding chaperone binding"/>
    <property type="evidence" value="ECO:0007669"/>
    <property type="project" value="InterPro"/>
</dbReference>
<dbReference type="InterPro" id="IPR036533">
    <property type="entry name" value="BAG_dom_sf"/>
</dbReference>
<dbReference type="EMBL" id="JADNRY010000172">
    <property type="protein sequence ID" value="KAF9062437.1"/>
    <property type="molecule type" value="Genomic_DNA"/>
</dbReference>
<comment type="caution">
    <text evidence="4">The sequence shown here is derived from an EMBL/GenBank/DDBJ whole genome shotgun (WGS) entry which is preliminary data.</text>
</comment>
<sequence>MQLTIKWGKEKTSFNIEDPSIPLRVLKESIASWTHLPYENIKLIHSGAVLKADDVPLSSYRLRPNATLQLVGSAEHIPASSGGPQKSDASTTSQIQEQLNSVRSNLVPSLQTFLDTLPRVSNPHPSTATPLTNSNATSFSPLQKEHAKLNELFLQALLNLDAIIIDTEWEQARQERKAAVKEVQGYLDRLDDAWNSRIR</sequence>
<gene>
    <name evidence="4" type="ORF">BDP27DRAFT_1368833</name>
</gene>
<feature type="region of interest" description="Disordered" evidence="1">
    <location>
        <begin position="75"/>
        <end position="94"/>
    </location>
</feature>
<evidence type="ECO:0000259" key="2">
    <source>
        <dbReference type="PROSITE" id="PS50053"/>
    </source>
</evidence>
<keyword evidence="5" id="KW-1185">Reference proteome</keyword>
<evidence type="ECO:0000313" key="4">
    <source>
        <dbReference type="EMBL" id="KAF9062437.1"/>
    </source>
</evidence>
<reference evidence="4" key="1">
    <citation type="submission" date="2020-11" db="EMBL/GenBank/DDBJ databases">
        <authorList>
            <consortium name="DOE Joint Genome Institute"/>
            <person name="Ahrendt S."/>
            <person name="Riley R."/>
            <person name="Andreopoulos W."/>
            <person name="Labutti K."/>
            <person name="Pangilinan J."/>
            <person name="Ruiz-Duenas F.J."/>
            <person name="Barrasa J.M."/>
            <person name="Sanchez-Garcia M."/>
            <person name="Camarero S."/>
            <person name="Miyauchi S."/>
            <person name="Serrano A."/>
            <person name="Linde D."/>
            <person name="Babiker R."/>
            <person name="Drula E."/>
            <person name="Ayuso-Fernandez I."/>
            <person name="Pacheco R."/>
            <person name="Padilla G."/>
            <person name="Ferreira P."/>
            <person name="Barriuso J."/>
            <person name="Kellner H."/>
            <person name="Castanera R."/>
            <person name="Alfaro M."/>
            <person name="Ramirez L."/>
            <person name="Pisabarro A.G."/>
            <person name="Kuo A."/>
            <person name="Tritt A."/>
            <person name="Lipzen A."/>
            <person name="He G."/>
            <person name="Yan M."/>
            <person name="Ng V."/>
            <person name="Cullen D."/>
            <person name="Martin F."/>
            <person name="Rosso M.-N."/>
            <person name="Henrissat B."/>
            <person name="Hibbett D."/>
            <person name="Martinez A.T."/>
            <person name="Grigoriev I.V."/>
        </authorList>
    </citation>
    <scope>NUCLEOTIDE SEQUENCE</scope>
    <source>
        <strain evidence="4">AH 40177</strain>
    </source>
</reference>
<evidence type="ECO:0000259" key="3">
    <source>
        <dbReference type="PROSITE" id="PS51035"/>
    </source>
</evidence>
<dbReference type="AlphaFoldDB" id="A0A9P5PFV0"/>
<dbReference type="SUPFAM" id="SSF63491">
    <property type="entry name" value="BAG domain"/>
    <property type="match status" value="1"/>
</dbReference>
<dbReference type="InterPro" id="IPR029071">
    <property type="entry name" value="Ubiquitin-like_domsf"/>
</dbReference>
<name>A0A9P5PFV0_9AGAR</name>
<dbReference type="InterPro" id="IPR003103">
    <property type="entry name" value="BAG_domain"/>
</dbReference>
<dbReference type="SMART" id="SM00213">
    <property type="entry name" value="UBQ"/>
    <property type="match status" value="1"/>
</dbReference>
<accession>A0A9P5PFV0</accession>
<feature type="domain" description="BAG" evidence="3">
    <location>
        <begin position="142"/>
        <end position="194"/>
    </location>
</feature>
<dbReference type="SUPFAM" id="SSF54236">
    <property type="entry name" value="Ubiquitin-like"/>
    <property type="match status" value="1"/>
</dbReference>
<dbReference type="PROSITE" id="PS50053">
    <property type="entry name" value="UBIQUITIN_2"/>
    <property type="match status" value="1"/>
</dbReference>
<evidence type="ECO:0008006" key="6">
    <source>
        <dbReference type="Google" id="ProtNLM"/>
    </source>
</evidence>
<protein>
    <recommendedName>
        <fullName evidence="6">BAG domain-containing protein</fullName>
    </recommendedName>
</protein>
<evidence type="ECO:0000313" key="5">
    <source>
        <dbReference type="Proteomes" id="UP000772434"/>
    </source>
</evidence>
<feature type="domain" description="Ubiquitin-like" evidence="2">
    <location>
        <begin position="1"/>
        <end position="71"/>
    </location>
</feature>
<dbReference type="Gene3D" id="3.10.20.90">
    <property type="entry name" value="Phosphatidylinositol 3-kinase Catalytic Subunit, Chain A, domain 1"/>
    <property type="match status" value="1"/>
</dbReference>
<dbReference type="Gene3D" id="1.20.58.120">
    <property type="entry name" value="BAG domain"/>
    <property type="match status" value="1"/>
</dbReference>
<dbReference type="InterPro" id="IPR000626">
    <property type="entry name" value="Ubiquitin-like_dom"/>
</dbReference>
<dbReference type="OrthoDB" id="417450at2759"/>